<keyword evidence="6" id="KW-0963">Cytoplasm</keyword>
<comment type="similarity">
    <text evidence="3">Belongs to the peptidase S33 family.</text>
</comment>
<dbReference type="InterPro" id="IPR005944">
    <property type="entry name" value="Pro_iminopeptidase"/>
</dbReference>
<evidence type="ECO:0000256" key="6">
    <source>
        <dbReference type="ARBA" id="ARBA00022490"/>
    </source>
</evidence>
<dbReference type="GO" id="GO:0005737">
    <property type="term" value="C:cytoplasm"/>
    <property type="evidence" value="ECO:0007669"/>
    <property type="project" value="UniProtKB-SubCell"/>
</dbReference>
<dbReference type="GO" id="GO:0004177">
    <property type="term" value="F:aminopeptidase activity"/>
    <property type="evidence" value="ECO:0007669"/>
    <property type="project" value="UniProtKB-KW"/>
</dbReference>
<evidence type="ECO:0000256" key="2">
    <source>
        <dbReference type="ARBA" id="ARBA00004496"/>
    </source>
</evidence>
<evidence type="ECO:0000256" key="7">
    <source>
        <dbReference type="ARBA" id="ARBA00022670"/>
    </source>
</evidence>
<keyword evidence="8" id="KW-0378">Hydrolase</keyword>
<gene>
    <name evidence="11" type="ORF">LCGC14_0138900</name>
</gene>
<dbReference type="EC" id="3.4.11.5" evidence="4"/>
<evidence type="ECO:0000256" key="1">
    <source>
        <dbReference type="ARBA" id="ARBA00001585"/>
    </source>
</evidence>
<dbReference type="AlphaFoldDB" id="A0A0F9VGX1"/>
<dbReference type="Pfam" id="PF00561">
    <property type="entry name" value="Abhydrolase_1"/>
    <property type="match status" value="1"/>
</dbReference>
<proteinExistence type="inferred from homology"/>
<dbReference type="EMBL" id="LAZR01000048">
    <property type="protein sequence ID" value="KKN99097.1"/>
    <property type="molecule type" value="Genomic_DNA"/>
</dbReference>
<evidence type="ECO:0000256" key="9">
    <source>
        <dbReference type="ARBA" id="ARBA00029605"/>
    </source>
</evidence>
<dbReference type="GO" id="GO:0006508">
    <property type="term" value="P:proteolysis"/>
    <property type="evidence" value="ECO:0007669"/>
    <property type="project" value="UniProtKB-KW"/>
</dbReference>
<comment type="subcellular location">
    <subcellularLocation>
        <location evidence="2">Cytoplasm</location>
    </subcellularLocation>
</comment>
<evidence type="ECO:0000256" key="3">
    <source>
        <dbReference type="ARBA" id="ARBA00010088"/>
    </source>
</evidence>
<evidence type="ECO:0000256" key="5">
    <source>
        <dbReference type="ARBA" id="ARBA00022438"/>
    </source>
</evidence>
<dbReference type="InterPro" id="IPR002410">
    <property type="entry name" value="Peptidase_S33"/>
</dbReference>
<dbReference type="PRINTS" id="PR00793">
    <property type="entry name" value="PROAMNOPTASE"/>
</dbReference>
<dbReference type="PIRSF" id="PIRSF006431">
    <property type="entry name" value="Pept_S33"/>
    <property type="match status" value="1"/>
</dbReference>
<accession>A0A0F9VGX1</accession>
<evidence type="ECO:0000256" key="8">
    <source>
        <dbReference type="ARBA" id="ARBA00022801"/>
    </source>
</evidence>
<reference evidence="11" key="1">
    <citation type="journal article" date="2015" name="Nature">
        <title>Complex archaea that bridge the gap between prokaryotes and eukaryotes.</title>
        <authorList>
            <person name="Spang A."/>
            <person name="Saw J.H."/>
            <person name="Jorgensen S.L."/>
            <person name="Zaremba-Niedzwiedzka K."/>
            <person name="Martijn J."/>
            <person name="Lind A.E."/>
            <person name="van Eijk R."/>
            <person name="Schleper C."/>
            <person name="Guy L."/>
            <person name="Ettema T.J."/>
        </authorList>
    </citation>
    <scope>NUCLEOTIDE SEQUENCE</scope>
</reference>
<evidence type="ECO:0000259" key="10">
    <source>
        <dbReference type="Pfam" id="PF00561"/>
    </source>
</evidence>
<comment type="caution">
    <text evidence="11">The sequence shown here is derived from an EMBL/GenBank/DDBJ whole genome shotgun (WGS) entry which is preliminary data.</text>
</comment>
<protein>
    <recommendedName>
        <fullName evidence="4">prolyl aminopeptidase</fullName>
        <ecNumber evidence="4">3.4.11.5</ecNumber>
    </recommendedName>
    <alternativeName>
        <fullName evidence="9">Prolyl aminopeptidase</fullName>
    </alternativeName>
</protein>
<dbReference type="InterPro" id="IPR029058">
    <property type="entry name" value="AB_hydrolase_fold"/>
</dbReference>
<sequence length="289" mass="31761">MERSGKKGGHPIIFLHGGPGSQVRAAHRRYFDPEFFDIVLFDQRGCGQSSPAGEAQDNDTQTLAEDINIIREALGISGKMSLFGGSWGSTLALVYARLYPQNVAEMILRGVFLGTDEEVSWFTHGVARFAPQACQQLAEGMGPDLIDAYYRAVFDADQGHASEAARRWVEYEMQIMRIGTEASATPPTLSASQALLNSTRVQLHFLKNQCFLADSPLLEAAHEIHAPITIVQGELDLVCPPITAWKLSQRLPNVKLRMVSRAGHGALSDALAPILREEVDALRDRLVDH</sequence>
<dbReference type="SUPFAM" id="SSF53474">
    <property type="entry name" value="alpha/beta-Hydrolases"/>
    <property type="match status" value="1"/>
</dbReference>
<comment type="catalytic activity">
    <reaction evidence="1">
        <text>Release of N-terminal proline from a peptide.</text>
        <dbReference type="EC" id="3.4.11.5"/>
    </reaction>
</comment>
<keyword evidence="7" id="KW-0645">Protease</keyword>
<dbReference type="Gene3D" id="3.40.50.1820">
    <property type="entry name" value="alpha/beta hydrolase"/>
    <property type="match status" value="1"/>
</dbReference>
<feature type="domain" description="AB hydrolase-1" evidence="10">
    <location>
        <begin position="11"/>
        <end position="268"/>
    </location>
</feature>
<evidence type="ECO:0000313" key="11">
    <source>
        <dbReference type="EMBL" id="KKN99097.1"/>
    </source>
</evidence>
<dbReference type="InterPro" id="IPR000073">
    <property type="entry name" value="AB_hydrolase_1"/>
</dbReference>
<dbReference type="PANTHER" id="PTHR43722:SF1">
    <property type="entry name" value="PROLINE IMINOPEPTIDASE"/>
    <property type="match status" value="1"/>
</dbReference>
<keyword evidence="5" id="KW-0031">Aminopeptidase</keyword>
<organism evidence="11">
    <name type="scientific">marine sediment metagenome</name>
    <dbReference type="NCBI Taxonomy" id="412755"/>
    <lineage>
        <taxon>unclassified sequences</taxon>
        <taxon>metagenomes</taxon>
        <taxon>ecological metagenomes</taxon>
    </lineage>
</organism>
<evidence type="ECO:0000256" key="4">
    <source>
        <dbReference type="ARBA" id="ARBA00012568"/>
    </source>
</evidence>
<name>A0A0F9VGX1_9ZZZZ</name>
<dbReference type="PANTHER" id="PTHR43722">
    <property type="entry name" value="PROLINE IMINOPEPTIDASE"/>
    <property type="match status" value="1"/>
</dbReference>